<accession>A0ABX1MML3</accession>
<evidence type="ECO:0000256" key="1">
    <source>
        <dbReference type="ARBA" id="ARBA00001966"/>
    </source>
</evidence>
<dbReference type="InterPro" id="IPR013785">
    <property type="entry name" value="Aldolase_TIM"/>
</dbReference>
<keyword evidence="4" id="KW-0408">Iron</keyword>
<evidence type="ECO:0000256" key="2">
    <source>
        <dbReference type="ARBA" id="ARBA00022691"/>
    </source>
</evidence>
<dbReference type="InterPro" id="IPR007197">
    <property type="entry name" value="rSAM"/>
</dbReference>
<keyword evidence="5" id="KW-0411">Iron-sulfur</keyword>
<comment type="cofactor">
    <cofactor evidence="1">
        <name>[4Fe-4S] cluster</name>
        <dbReference type="ChEBI" id="CHEBI:49883"/>
    </cofactor>
</comment>
<organism evidence="9 10">
    <name type="scientific">Aromatoleum petrolei</name>
    <dbReference type="NCBI Taxonomy" id="76116"/>
    <lineage>
        <taxon>Bacteria</taxon>
        <taxon>Pseudomonadati</taxon>
        <taxon>Pseudomonadota</taxon>
        <taxon>Betaproteobacteria</taxon>
        <taxon>Rhodocyclales</taxon>
        <taxon>Rhodocyclaceae</taxon>
        <taxon>Aromatoleum</taxon>
    </lineage>
</organism>
<dbReference type="InterPro" id="IPR001173">
    <property type="entry name" value="Glyco_trans_2-like"/>
</dbReference>
<protein>
    <submittedName>
        <fullName evidence="9">Glycosyltransferase</fullName>
    </submittedName>
</protein>
<dbReference type="Proteomes" id="UP000652074">
    <property type="component" value="Unassembled WGS sequence"/>
</dbReference>
<feature type="domain" description="Radical SAM core" evidence="8">
    <location>
        <begin position="346"/>
        <end position="567"/>
    </location>
</feature>
<evidence type="ECO:0000256" key="7">
    <source>
        <dbReference type="SAM" id="Phobius"/>
    </source>
</evidence>
<feature type="compositionally biased region" description="Basic and acidic residues" evidence="6">
    <location>
        <begin position="719"/>
        <end position="742"/>
    </location>
</feature>
<evidence type="ECO:0000256" key="4">
    <source>
        <dbReference type="ARBA" id="ARBA00023004"/>
    </source>
</evidence>
<evidence type="ECO:0000256" key="6">
    <source>
        <dbReference type="SAM" id="MobiDB-lite"/>
    </source>
</evidence>
<dbReference type="InterPro" id="IPR029044">
    <property type="entry name" value="Nucleotide-diphossugar_trans"/>
</dbReference>
<dbReference type="EMBL" id="WTVR01000013">
    <property type="protein sequence ID" value="NMF88446.1"/>
    <property type="molecule type" value="Genomic_DNA"/>
</dbReference>
<dbReference type="Pfam" id="PF04055">
    <property type="entry name" value="Radical_SAM"/>
    <property type="match status" value="1"/>
</dbReference>
<keyword evidence="7" id="KW-1133">Transmembrane helix</keyword>
<reference evidence="9 10" key="1">
    <citation type="submission" date="2019-12" db="EMBL/GenBank/DDBJ databases">
        <title>Comparative genomics gives insights into the taxonomy of the Azoarcus-Aromatoleum group and reveals separate origins of nif in the plant-associated Azoarcus and non-plant-associated Aromatoleum sub-groups.</title>
        <authorList>
            <person name="Lafos M."/>
            <person name="Maluk M."/>
            <person name="Batista M."/>
            <person name="Junghare M."/>
            <person name="Carmona M."/>
            <person name="Faoro H."/>
            <person name="Cruz L.M."/>
            <person name="Battistoni F."/>
            <person name="De Souza E."/>
            <person name="Pedrosa F."/>
            <person name="Chen W.-M."/>
            <person name="Poole P.S."/>
            <person name="Dixon R.A."/>
            <person name="James E.K."/>
        </authorList>
    </citation>
    <scope>NUCLEOTIDE SEQUENCE [LARGE SCALE GENOMIC DNA]</scope>
    <source>
        <strain evidence="9 10">ToN1</strain>
    </source>
</reference>
<comment type="caution">
    <text evidence="9">The sequence shown here is derived from an EMBL/GenBank/DDBJ whole genome shotgun (WGS) entry which is preliminary data.</text>
</comment>
<dbReference type="PANTHER" id="PTHR43685:SF2">
    <property type="entry name" value="GLYCOSYLTRANSFERASE 2-LIKE DOMAIN-CONTAINING PROTEIN"/>
    <property type="match status" value="1"/>
</dbReference>
<sequence length="776" mass="83487">MKISVVIPARNAAASIDGLLDSLEAQCLDGVGGCEFIVVDDGSTDATARLLACRAKVRLLRHERCAGAGAARNTGARAAQGEWLVFLDADTRIRDRDFLRRCVGLIASRPGYDAISGCYHDDNPGGGRFARYLDACETVMRRGSLDRSAPGCLGGSVCAIRRAVFLELGGFSENRRVALEDPDLGCRLAAAGYRLWLSGELRVEHRQPGFSDYVRELVPRTRHYLQLIRRYRSFNPMMGGAGEGIGRGALVIGLLLVPAGLVFPELMAAALLLLGVAGWQARTLVRELARRHGAAGVPTGLAFHAAASAAIVAGGLLALRDITARGLRSMAIDLAVVLAYLRSLLSRGSPGYLIQFLTHRCNALCGHCFDMPQRHAIGRDAELDLARIRRVAASTGSVGHLSLTGGEPLLRDDLAEVIAAYYRSGVRSFSVSTNGSYPEKIAALLTRIPAIAPFGRVMVTVSVDGVGDAHDRLRGVPGLFARVEESLRLLCEAGPWLPQLRVHACVAATAANAPEVPAILARLRRFPLDQVELTRLRGTPADPAVHGPDDATYAQLGAAVAAANGGARGLSRAFALLDRAMYTIVRSPDAPWPCGGCLAGRRLTVIRGDGAVLPCEMIRSVRTQDALSHDGFVIGRLAEHGDDLRAVLASPQARRITDYIRDTQCRCSFECAIFATMSYRPWTLPRFLLHSVASGRGGFVARDRGEEAVEGEAQQQRENPGRDLDGHQPGEFLRPEQRREPAGEQPVFFAPRAAAPHVGPQPGRGRHDQREVVEEG</sequence>
<evidence type="ECO:0000256" key="5">
    <source>
        <dbReference type="ARBA" id="ARBA00023014"/>
    </source>
</evidence>
<keyword evidence="7" id="KW-0472">Membrane</keyword>
<dbReference type="SUPFAM" id="SSF53448">
    <property type="entry name" value="Nucleotide-diphospho-sugar transferases"/>
    <property type="match status" value="1"/>
</dbReference>
<keyword evidence="2" id="KW-0949">S-adenosyl-L-methionine</keyword>
<evidence type="ECO:0000313" key="9">
    <source>
        <dbReference type="EMBL" id="NMF88446.1"/>
    </source>
</evidence>
<keyword evidence="10" id="KW-1185">Reference proteome</keyword>
<feature type="transmembrane region" description="Helical" evidence="7">
    <location>
        <begin position="301"/>
        <end position="319"/>
    </location>
</feature>
<dbReference type="InterPro" id="IPR050834">
    <property type="entry name" value="Glycosyltransf_2"/>
</dbReference>
<dbReference type="Gene3D" id="3.90.550.10">
    <property type="entry name" value="Spore Coat Polysaccharide Biosynthesis Protein SpsA, Chain A"/>
    <property type="match status" value="1"/>
</dbReference>
<keyword evidence="7" id="KW-0812">Transmembrane</keyword>
<evidence type="ECO:0000259" key="8">
    <source>
        <dbReference type="PROSITE" id="PS51918"/>
    </source>
</evidence>
<evidence type="ECO:0000256" key="3">
    <source>
        <dbReference type="ARBA" id="ARBA00022723"/>
    </source>
</evidence>
<dbReference type="PROSITE" id="PS51918">
    <property type="entry name" value="RADICAL_SAM"/>
    <property type="match status" value="1"/>
</dbReference>
<evidence type="ECO:0000313" key="10">
    <source>
        <dbReference type="Proteomes" id="UP000652074"/>
    </source>
</evidence>
<keyword evidence="3" id="KW-0479">Metal-binding</keyword>
<dbReference type="Pfam" id="PF00535">
    <property type="entry name" value="Glycos_transf_2"/>
    <property type="match status" value="1"/>
</dbReference>
<dbReference type="Gene3D" id="3.20.20.70">
    <property type="entry name" value="Aldolase class I"/>
    <property type="match status" value="1"/>
</dbReference>
<gene>
    <name evidence="9" type="ORF">GPA26_08105</name>
</gene>
<feature type="compositionally biased region" description="Basic and acidic residues" evidence="6">
    <location>
        <begin position="765"/>
        <end position="776"/>
    </location>
</feature>
<dbReference type="InterPro" id="IPR058240">
    <property type="entry name" value="rSAM_sf"/>
</dbReference>
<feature type="transmembrane region" description="Helical" evidence="7">
    <location>
        <begin position="248"/>
        <end position="281"/>
    </location>
</feature>
<feature type="region of interest" description="Disordered" evidence="6">
    <location>
        <begin position="704"/>
        <end position="776"/>
    </location>
</feature>
<dbReference type="SFLD" id="SFLDS00029">
    <property type="entry name" value="Radical_SAM"/>
    <property type="match status" value="1"/>
</dbReference>
<dbReference type="PANTHER" id="PTHR43685">
    <property type="entry name" value="GLYCOSYLTRANSFERASE"/>
    <property type="match status" value="1"/>
</dbReference>
<dbReference type="SUPFAM" id="SSF102114">
    <property type="entry name" value="Radical SAM enzymes"/>
    <property type="match status" value="1"/>
</dbReference>
<dbReference type="CDD" id="cd01335">
    <property type="entry name" value="Radical_SAM"/>
    <property type="match status" value="1"/>
</dbReference>
<name>A0ABX1MML3_9RHOO</name>
<dbReference type="SFLD" id="SFLDG01067">
    <property type="entry name" value="SPASM/twitch_domain_containing"/>
    <property type="match status" value="1"/>
</dbReference>
<proteinExistence type="predicted"/>